<evidence type="ECO:0000256" key="1">
    <source>
        <dbReference type="ARBA" id="ARBA00004651"/>
    </source>
</evidence>
<evidence type="ECO:0000313" key="8">
    <source>
        <dbReference type="Proteomes" id="UP001548590"/>
    </source>
</evidence>
<evidence type="ECO:0000256" key="3">
    <source>
        <dbReference type="ARBA" id="ARBA00022692"/>
    </source>
</evidence>
<dbReference type="PANTHER" id="PTHR33931:SF2">
    <property type="entry name" value="HOLIN-LIKE PROTEIN CIDA"/>
    <property type="match status" value="1"/>
</dbReference>
<keyword evidence="8" id="KW-1185">Reference proteome</keyword>
<sequence>MNTVAMPFTERLRKPLLVASQVTLLALIWLSADFVSRHYLPQIPSSLLGMASVLLLLALRVIRRDWLAHGAGWLISEMLLFFVPAVIAIIQYPDLIAHNGLAIMVVILGSTVCVMASTALAVDATWRLQDRLARKREGKQS</sequence>
<organism evidence="7 8">
    <name type="scientific">Uliginosibacterium paludis</name>
    <dbReference type="NCBI Taxonomy" id="1615952"/>
    <lineage>
        <taxon>Bacteria</taxon>
        <taxon>Pseudomonadati</taxon>
        <taxon>Pseudomonadota</taxon>
        <taxon>Betaproteobacteria</taxon>
        <taxon>Rhodocyclales</taxon>
        <taxon>Zoogloeaceae</taxon>
        <taxon>Uliginosibacterium</taxon>
    </lineage>
</organism>
<comment type="caution">
    <text evidence="7">The sequence shown here is derived from an EMBL/GenBank/DDBJ whole genome shotgun (WGS) entry which is preliminary data.</text>
</comment>
<feature type="transmembrane region" description="Helical" evidence="6">
    <location>
        <begin position="102"/>
        <end position="126"/>
    </location>
</feature>
<protein>
    <submittedName>
        <fullName evidence="7">CidA/LrgA family protein</fullName>
    </submittedName>
</protein>
<keyword evidence="5 6" id="KW-0472">Membrane</keyword>
<reference evidence="7 8" key="1">
    <citation type="submission" date="2024-07" db="EMBL/GenBank/DDBJ databases">
        <title>Uliginosibacterium paludis KCTC:42655.</title>
        <authorList>
            <person name="Kim M.K."/>
        </authorList>
    </citation>
    <scope>NUCLEOTIDE SEQUENCE [LARGE SCALE GENOMIC DNA]</scope>
    <source>
        <strain evidence="7 8">KCTC 42655</strain>
    </source>
</reference>
<comment type="subcellular location">
    <subcellularLocation>
        <location evidence="1">Cell membrane</location>
        <topology evidence="1">Multi-pass membrane protein</topology>
    </subcellularLocation>
</comment>
<dbReference type="RefSeq" id="WP_345923712.1">
    <property type="nucleotide sequence ID" value="NZ_JBDIVF010000001.1"/>
</dbReference>
<keyword evidence="4 6" id="KW-1133">Transmembrane helix</keyword>
<evidence type="ECO:0000256" key="6">
    <source>
        <dbReference type="SAM" id="Phobius"/>
    </source>
</evidence>
<evidence type="ECO:0000256" key="4">
    <source>
        <dbReference type="ARBA" id="ARBA00022989"/>
    </source>
</evidence>
<proteinExistence type="predicted"/>
<feature type="transmembrane region" description="Helical" evidence="6">
    <location>
        <begin position="71"/>
        <end position="90"/>
    </location>
</feature>
<evidence type="ECO:0000256" key="2">
    <source>
        <dbReference type="ARBA" id="ARBA00022475"/>
    </source>
</evidence>
<accession>A0ABV2CQH7</accession>
<evidence type="ECO:0000313" key="7">
    <source>
        <dbReference type="EMBL" id="MET1490169.1"/>
    </source>
</evidence>
<dbReference type="Proteomes" id="UP001548590">
    <property type="component" value="Unassembled WGS sequence"/>
</dbReference>
<dbReference type="Pfam" id="PF03788">
    <property type="entry name" value="LrgA"/>
    <property type="match status" value="1"/>
</dbReference>
<keyword evidence="3 6" id="KW-0812">Transmembrane</keyword>
<dbReference type="EMBL" id="JBEWLZ010000004">
    <property type="protein sequence ID" value="MET1490169.1"/>
    <property type="molecule type" value="Genomic_DNA"/>
</dbReference>
<evidence type="ECO:0000256" key="5">
    <source>
        <dbReference type="ARBA" id="ARBA00023136"/>
    </source>
</evidence>
<name>A0ABV2CQH7_9RHOO</name>
<feature type="transmembrane region" description="Helical" evidence="6">
    <location>
        <begin position="42"/>
        <end position="59"/>
    </location>
</feature>
<keyword evidence="2" id="KW-1003">Cell membrane</keyword>
<dbReference type="InterPro" id="IPR005538">
    <property type="entry name" value="LrgA/CidA"/>
</dbReference>
<dbReference type="PANTHER" id="PTHR33931">
    <property type="entry name" value="HOLIN-LIKE PROTEIN CIDA-RELATED"/>
    <property type="match status" value="1"/>
</dbReference>
<gene>
    <name evidence="7" type="ORF">ABVT11_10045</name>
</gene>